<evidence type="ECO:0000313" key="5">
    <source>
        <dbReference type="EMBL" id="RMA79273.1"/>
    </source>
</evidence>
<dbReference type="PROSITE" id="PS50042">
    <property type="entry name" value="CNMP_BINDING_3"/>
    <property type="match status" value="1"/>
</dbReference>
<dbReference type="Proteomes" id="UP000267187">
    <property type="component" value="Unassembled WGS sequence"/>
</dbReference>
<protein>
    <submittedName>
        <fullName evidence="5">CRP-like cAMP-binding protein</fullName>
    </submittedName>
</protein>
<dbReference type="InterPro" id="IPR000595">
    <property type="entry name" value="cNMP-bd_dom"/>
</dbReference>
<keyword evidence="3" id="KW-0804">Transcription</keyword>
<dbReference type="GO" id="GO:0005829">
    <property type="term" value="C:cytosol"/>
    <property type="evidence" value="ECO:0007669"/>
    <property type="project" value="TreeGrafter"/>
</dbReference>
<dbReference type="InterPro" id="IPR014710">
    <property type="entry name" value="RmlC-like_jellyroll"/>
</dbReference>
<dbReference type="InterPro" id="IPR018488">
    <property type="entry name" value="cNMP-bd_CS"/>
</dbReference>
<reference evidence="5 6" key="1">
    <citation type="submission" date="2018-10" db="EMBL/GenBank/DDBJ databases">
        <title>Genomic Encyclopedia of Type Strains, Phase IV (KMG-IV): sequencing the most valuable type-strain genomes for metagenomic binning, comparative biology and taxonomic classification.</title>
        <authorList>
            <person name="Goeker M."/>
        </authorList>
    </citation>
    <scope>NUCLEOTIDE SEQUENCE [LARGE SCALE GENOMIC DNA]</scope>
    <source>
        <strain evidence="5 6">DSM 25080</strain>
    </source>
</reference>
<dbReference type="InterPro" id="IPR036388">
    <property type="entry name" value="WH-like_DNA-bd_sf"/>
</dbReference>
<dbReference type="EMBL" id="REFJ01000004">
    <property type="protein sequence ID" value="RMA79273.1"/>
    <property type="molecule type" value="Genomic_DNA"/>
</dbReference>
<sequence length="217" mass="24598">MTTLSQVELFSGLPAEALEQLRGLLKRQRLLAGENLFSEGDEATGLYLIQKGRLKVYVAQDHKEFILNIQQAGDAVGELSLLDGEPRSATVMAMENTDLLFLSKDDFTRWLENEPKMAQRLISSLTQHIRRMTDKIRGLALQDVYSRVRHVLEGMAGPADTDGLRYIADRLTQQDIADRVGSSREMIARILKELVMGEYISVENRHVTLLKKLPERF</sequence>
<dbReference type="InterPro" id="IPR012318">
    <property type="entry name" value="HTH_CRP"/>
</dbReference>
<keyword evidence="2" id="KW-0238">DNA-binding</keyword>
<evidence type="ECO:0000256" key="3">
    <source>
        <dbReference type="ARBA" id="ARBA00023163"/>
    </source>
</evidence>
<keyword evidence="6" id="KW-1185">Reference proteome</keyword>
<organism evidence="5 6">
    <name type="scientific">Umboniibacter marinipuniceus</name>
    <dbReference type="NCBI Taxonomy" id="569599"/>
    <lineage>
        <taxon>Bacteria</taxon>
        <taxon>Pseudomonadati</taxon>
        <taxon>Pseudomonadota</taxon>
        <taxon>Gammaproteobacteria</taxon>
        <taxon>Cellvibrionales</taxon>
        <taxon>Cellvibrionaceae</taxon>
        <taxon>Umboniibacter</taxon>
    </lineage>
</organism>
<dbReference type="CDD" id="cd00038">
    <property type="entry name" value="CAP_ED"/>
    <property type="match status" value="1"/>
</dbReference>
<dbReference type="PANTHER" id="PTHR24567">
    <property type="entry name" value="CRP FAMILY TRANSCRIPTIONAL REGULATORY PROTEIN"/>
    <property type="match status" value="1"/>
</dbReference>
<dbReference type="InterPro" id="IPR050397">
    <property type="entry name" value="Env_Response_Regulators"/>
</dbReference>
<evidence type="ECO:0000256" key="2">
    <source>
        <dbReference type="ARBA" id="ARBA00023125"/>
    </source>
</evidence>
<dbReference type="SUPFAM" id="SSF46785">
    <property type="entry name" value="Winged helix' DNA-binding domain"/>
    <property type="match status" value="1"/>
</dbReference>
<dbReference type="SMART" id="SM00100">
    <property type="entry name" value="cNMP"/>
    <property type="match status" value="1"/>
</dbReference>
<dbReference type="InterPro" id="IPR018490">
    <property type="entry name" value="cNMP-bd_dom_sf"/>
</dbReference>
<dbReference type="SUPFAM" id="SSF51206">
    <property type="entry name" value="cAMP-binding domain-like"/>
    <property type="match status" value="1"/>
</dbReference>
<proteinExistence type="predicted"/>
<evidence type="ECO:0000256" key="1">
    <source>
        <dbReference type="ARBA" id="ARBA00023015"/>
    </source>
</evidence>
<feature type="domain" description="Cyclic nucleotide-binding" evidence="4">
    <location>
        <begin position="9"/>
        <end position="128"/>
    </location>
</feature>
<dbReference type="InterPro" id="IPR036390">
    <property type="entry name" value="WH_DNA-bd_sf"/>
</dbReference>
<evidence type="ECO:0000259" key="4">
    <source>
        <dbReference type="PROSITE" id="PS50042"/>
    </source>
</evidence>
<dbReference type="PRINTS" id="PR00103">
    <property type="entry name" value="CAMPKINASE"/>
</dbReference>
<dbReference type="GO" id="GO:0003700">
    <property type="term" value="F:DNA-binding transcription factor activity"/>
    <property type="evidence" value="ECO:0007669"/>
    <property type="project" value="TreeGrafter"/>
</dbReference>
<dbReference type="OrthoDB" id="6881322at2"/>
<dbReference type="PANTHER" id="PTHR24567:SF68">
    <property type="entry name" value="DNA-BINDING TRANSCRIPTIONAL DUAL REGULATOR CRP"/>
    <property type="match status" value="1"/>
</dbReference>
<dbReference type="PROSITE" id="PS00889">
    <property type="entry name" value="CNMP_BINDING_2"/>
    <property type="match status" value="1"/>
</dbReference>
<dbReference type="RefSeq" id="WP_121877034.1">
    <property type="nucleotide sequence ID" value="NZ_REFJ01000004.1"/>
</dbReference>
<keyword evidence="1" id="KW-0805">Transcription regulation</keyword>
<evidence type="ECO:0000313" key="6">
    <source>
        <dbReference type="Proteomes" id="UP000267187"/>
    </source>
</evidence>
<dbReference type="Gene3D" id="2.60.120.10">
    <property type="entry name" value="Jelly Rolls"/>
    <property type="match status" value="1"/>
</dbReference>
<dbReference type="Gene3D" id="1.10.10.10">
    <property type="entry name" value="Winged helix-like DNA-binding domain superfamily/Winged helix DNA-binding domain"/>
    <property type="match status" value="1"/>
</dbReference>
<accession>A0A3M0A2R2</accession>
<dbReference type="AlphaFoldDB" id="A0A3M0A2R2"/>
<name>A0A3M0A2R2_9GAMM</name>
<dbReference type="GO" id="GO:0003677">
    <property type="term" value="F:DNA binding"/>
    <property type="evidence" value="ECO:0007669"/>
    <property type="project" value="UniProtKB-KW"/>
</dbReference>
<dbReference type="SMART" id="SM00419">
    <property type="entry name" value="HTH_CRP"/>
    <property type="match status" value="1"/>
</dbReference>
<dbReference type="Pfam" id="PF13545">
    <property type="entry name" value="HTH_Crp_2"/>
    <property type="match status" value="1"/>
</dbReference>
<gene>
    <name evidence="5" type="ORF">DFR27_1712</name>
</gene>
<comment type="caution">
    <text evidence="5">The sequence shown here is derived from an EMBL/GenBank/DDBJ whole genome shotgun (WGS) entry which is preliminary data.</text>
</comment>
<dbReference type="Pfam" id="PF00027">
    <property type="entry name" value="cNMP_binding"/>
    <property type="match status" value="1"/>
</dbReference>